<comment type="caution">
    <text evidence="5">The sequence shown here is derived from an EMBL/GenBank/DDBJ whole genome shotgun (WGS) entry which is preliminary data.</text>
</comment>
<dbReference type="InterPro" id="IPR045330">
    <property type="entry name" value="TRM3/TARBP1"/>
</dbReference>
<dbReference type="InterPro" id="IPR001537">
    <property type="entry name" value="SpoU_MeTrfase"/>
</dbReference>
<dbReference type="OrthoDB" id="241340at2759"/>
<feature type="domain" description="tRNA/rRNA methyltransferase SpoU type" evidence="4">
    <location>
        <begin position="1415"/>
        <end position="1556"/>
    </location>
</feature>
<gene>
    <name evidence="5" type="primary">TARBP1</name>
    <name evidence="5" type="ORF">GWK47_040165</name>
</gene>
<dbReference type="EMBL" id="JACEEZ010006612">
    <property type="protein sequence ID" value="KAG0724639.1"/>
    <property type="molecule type" value="Genomic_DNA"/>
</dbReference>
<name>A0A8J5CXG2_CHIOP</name>
<dbReference type="CDD" id="cd18091">
    <property type="entry name" value="SpoU-like_TRM3-like"/>
    <property type="match status" value="1"/>
</dbReference>
<reference evidence="5" key="1">
    <citation type="submission" date="2020-07" db="EMBL/GenBank/DDBJ databases">
        <title>The High-quality genome of the commercially important snow crab, Chionoecetes opilio.</title>
        <authorList>
            <person name="Jeong J.-H."/>
            <person name="Ryu S."/>
        </authorList>
    </citation>
    <scope>NUCLEOTIDE SEQUENCE</scope>
    <source>
        <strain evidence="5">MADBK_172401_WGS</strain>
        <tissue evidence="5">Digestive gland</tissue>
    </source>
</reference>
<evidence type="ECO:0000256" key="3">
    <source>
        <dbReference type="SAM" id="MobiDB-lite"/>
    </source>
</evidence>
<evidence type="ECO:0000256" key="1">
    <source>
        <dbReference type="ARBA" id="ARBA00022603"/>
    </source>
</evidence>
<evidence type="ECO:0000313" key="5">
    <source>
        <dbReference type="EMBL" id="KAG0724639.1"/>
    </source>
</evidence>
<dbReference type="InterPro" id="IPR044748">
    <property type="entry name" value="Trm3/TARBP1_C"/>
</dbReference>
<dbReference type="InterPro" id="IPR016024">
    <property type="entry name" value="ARM-type_fold"/>
</dbReference>
<dbReference type="SUPFAM" id="SSF75217">
    <property type="entry name" value="alpha/beta knot"/>
    <property type="match status" value="1"/>
</dbReference>
<sequence>MEDLLRLGVLGDEGFVTLLRRITDSREATCDACEVVRRAVEAKQVTSPQTASDPLLTKLYWDILNQWLIPPLMRTILKYSTESKSFSVSPEIEVSQKTSIEESDCKVLSHKASEGGGETQEHRHEPEHSTTQRKYEEITLVTKLCDLAVVISKTMLGAPMVSRNASEFGESPGNVNSKVQDTCEPLKRIFEGIAADFCVESQDVSSEEKRHKIKLLSLAFSSLVCDGWCAEVYSLQCAARQVVAAVLSTAEVWHDSDITASLFTLVIQPFVETSKMDESEVLQNLWDLLYSFYSEDGDGSVVERNSMGLVVLCFMSDLMPEGEIYKWINTDEKFWAILQYSLAHSDPFSRKRGRYILRKCVDQLSTGKYFSIYLPWPEGQKDYIMQLWSDFFLLLETLEEKQTHVVKPVLEKIDTLMNSCKEQVMHPSWAVVVLRRLLNQEGRTIKVWGTSKVLGLRLPHQVLEQGILSFITHHLLPALADYSLYSREPGQQGGDPSRIGSQIPTFLTSVVGVLDNLHQHKFMATLLDKLFDGQPWGGIPLFYLVRGVALLPPIPAWTFSQARKAVISLKACISTQEIGLRSASQCDFLRAILRHSCPSTTFLELCHLVSHLRRRESWQRGTTLWWAVLEGVKTHPESRRDRLCALQQAIAGQLTHNAHHNVLPHDVALGLCLLVEEGADGVEKVLAPLTVFLQDCHLRPYLDPSGRVWAVQLLTHMLEILCDSAPGTPGCLKQPLAGLSEGLDCLLQLFVSQCSSYSQPHHLEDLKLYLSLLKHCGGLEWSRAVVWRHYPEVVEVCRGLLEQQQPVAAALGVVVLEHLLEHYFPAAPPHHQDKAALLLSLHLGPLTQTRLLPGHQPSPAASRLLLETPCSCWHCVELLLMAKGTWWQGREAEKVEERVVKVLPDCVATAAHPTVTHVFRAATAMAPLLVKCGMWREVVEAMWTASFEFRKGCDLYRALIGSLTDLLFHRDAMACPDCHACVIKVSQELLRAGEGVQGIATHMAHSLSSSLVKAGMGDPGWFKMLAKEVLATLLMFGTVFRKQYRVVRDTLQFVGSCGDCYTGSTQREGDPNSDCWARAIVLRYLLTLRPDRAEDRVAAVAVVEGIKHQYAQTSALRRDFPNSQNHRYKTRLLQAFLVLVPLLNQDECEDCLAWLSEGLTCDHQQPSIRYLQEWGAALLAILHPDLHPTLLQHHLKGVEVRVGCVGSFLAALTHVACTSPDPKLVSAALTHTLTWCTAQHFNTRLYAQVSLRKIWQHCEEQQMEGVLQEFRAVPLCLLQRGNAARNTINMLSDFYFKVFHPVNHYTVQTIFHDLPRLSLLADDEWMSVEFLVSVAQEDQLPLYSPLPLHNPDAVLAAAAPAPWVVKAAGEEQQADEEVTCEVRNVQKKIVPQKMLVPEVTFLPHQAGWEGGRGGLIVVATLVDKAANLGGLCRTCEAFGVRELVVASRAVLHDQTFTSLALTAHRWLPITEVRREDLLPYLKARQGEGYTLIGAEQTAQSTSLEEFTFPEHTVVVLGNEKAGVSCEVLQVLQASVQIPQSGIVRSLNVHVSGALFIWEYTRQTLTRTPRGGGACGKR</sequence>
<dbReference type="GO" id="GO:0030488">
    <property type="term" value="P:tRNA methylation"/>
    <property type="evidence" value="ECO:0007669"/>
    <property type="project" value="InterPro"/>
</dbReference>
<dbReference type="Proteomes" id="UP000770661">
    <property type="component" value="Unassembled WGS sequence"/>
</dbReference>
<keyword evidence="2" id="KW-0808">Transferase</keyword>
<dbReference type="Gene3D" id="3.40.1280.10">
    <property type="match status" value="1"/>
</dbReference>
<organism evidence="5 6">
    <name type="scientific">Chionoecetes opilio</name>
    <name type="common">Atlantic snow crab</name>
    <name type="synonym">Cancer opilio</name>
    <dbReference type="NCBI Taxonomy" id="41210"/>
    <lineage>
        <taxon>Eukaryota</taxon>
        <taxon>Metazoa</taxon>
        <taxon>Ecdysozoa</taxon>
        <taxon>Arthropoda</taxon>
        <taxon>Crustacea</taxon>
        <taxon>Multicrustacea</taxon>
        <taxon>Malacostraca</taxon>
        <taxon>Eumalacostraca</taxon>
        <taxon>Eucarida</taxon>
        <taxon>Decapoda</taxon>
        <taxon>Pleocyemata</taxon>
        <taxon>Brachyura</taxon>
        <taxon>Eubrachyura</taxon>
        <taxon>Majoidea</taxon>
        <taxon>Majidae</taxon>
        <taxon>Chionoecetes</taxon>
    </lineage>
</organism>
<proteinExistence type="predicted"/>
<evidence type="ECO:0000256" key="2">
    <source>
        <dbReference type="ARBA" id="ARBA00022679"/>
    </source>
</evidence>
<evidence type="ECO:0000259" key="4">
    <source>
        <dbReference type="Pfam" id="PF00588"/>
    </source>
</evidence>
<evidence type="ECO:0000313" key="6">
    <source>
        <dbReference type="Proteomes" id="UP000770661"/>
    </source>
</evidence>
<accession>A0A8J5CXG2</accession>
<dbReference type="PANTHER" id="PTHR12029">
    <property type="entry name" value="RNA METHYLTRANSFERASE"/>
    <property type="match status" value="1"/>
</dbReference>
<dbReference type="InterPro" id="IPR029028">
    <property type="entry name" value="Alpha/beta_knot_MTases"/>
</dbReference>
<dbReference type="SUPFAM" id="SSF48371">
    <property type="entry name" value="ARM repeat"/>
    <property type="match status" value="1"/>
</dbReference>
<dbReference type="PANTHER" id="PTHR12029:SF11">
    <property type="entry name" value="METHYLTRANSFERASE TARBP1-RELATED"/>
    <property type="match status" value="1"/>
</dbReference>
<keyword evidence="1 5" id="KW-0489">Methyltransferase</keyword>
<dbReference type="GO" id="GO:0016423">
    <property type="term" value="F:tRNA (guanine) methyltransferase activity"/>
    <property type="evidence" value="ECO:0007669"/>
    <property type="project" value="InterPro"/>
</dbReference>
<feature type="region of interest" description="Disordered" evidence="3">
    <location>
        <begin position="110"/>
        <end position="133"/>
    </location>
</feature>
<protein>
    <submittedName>
        <fullName evidence="5">Putative methyltransferase TARBP1</fullName>
    </submittedName>
</protein>
<dbReference type="GO" id="GO:0003723">
    <property type="term" value="F:RNA binding"/>
    <property type="evidence" value="ECO:0007669"/>
    <property type="project" value="InterPro"/>
</dbReference>
<dbReference type="Pfam" id="PF00588">
    <property type="entry name" value="SpoU_methylase"/>
    <property type="match status" value="1"/>
</dbReference>
<dbReference type="InterPro" id="IPR029026">
    <property type="entry name" value="tRNA_m1G_MTases_N"/>
</dbReference>
<keyword evidence="6" id="KW-1185">Reference proteome</keyword>